<dbReference type="SUPFAM" id="SSF52540">
    <property type="entry name" value="P-loop containing nucleoside triphosphate hydrolases"/>
    <property type="match status" value="1"/>
</dbReference>
<feature type="signal peptide" evidence="2">
    <location>
        <begin position="1"/>
        <end position="18"/>
    </location>
</feature>
<dbReference type="Proteomes" id="UP000836788">
    <property type="component" value="Chromosome 19"/>
</dbReference>
<gene>
    <name evidence="3" type="ORF">PTTT1_LOCUS23407</name>
</gene>
<dbReference type="EMBL" id="OU594960">
    <property type="protein sequence ID" value="CAG9283622.1"/>
    <property type="molecule type" value="Genomic_DNA"/>
</dbReference>
<name>A0A8J9SM58_PHATR</name>
<dbReference type="Gene3D" id="3.40.50.300">
    <property type="entry name" value="P-loop containing nucleotide triphosphate hydrolases"/>
    <property type="match status" value="1"/>
</dbReference>
<dbReference type="InterPro" id="IPR051589">
    <property type="entry name" value="Sialate-O-sulfotransferase"/>
</dbReference>
<dbReference type="PANTHER" id="PTHR45964:SF5">
    <property type="entry name" value="WSCD FAMILY MEMBER CG9164"/>
    <property type="match status" value="1"/>
</dbReference>
<proteinExistence type="inferred from homology"/>
<comment type="similarity">
    <text evidence="1">Belongs to the WSCD family.</text>
</comment>
<feature type="chain" id="PRO_5035480875" description="Sulfotransferase domain-containing protein" evidence="2">
    <location>
        <begin position="19"/>
        <end position="351"/>
    </location>
</feature>
<evidence type="ECO:0000313" key="3">
    <source>
        <dbReference type="EMBL" id="CAG9283622.1"/>
    </source>
</evidence>
<keyword evidence="2" id="KW-0732">Signal</keyword>
<sequence>MGSNVTLLLLAGASFVVSLTTFMESRMVLLASHRTVEEVVAIESNLADLYSSRLVSTEQSLGARLSETSCTLSDISFVRNLSLSVSQPTWLASFPGSGSELLRELVQASTGFATDEVYNRDTDCQDSSVIMCKTHWPLRIGGDARKWGAPPVARAPRFASDVFVLVRHPAEALPSFFNYKWEMQHHVQDHSQQGTEEEWNAWRDRRFDQDLENWKRLLRVWATQMTPYNVAHVIAYEDLVDERKGPRLFQTITEHLQATVSRPIYGFDDPENAFNDNAVTQWTCLWKKIVQERAAKKRRTRGYQPSYHLRQKTALIRILQEAMDELSDYPLFLPILQRYKDDTERILVSQS</sequence>
<dbReference type="AlphaFoldDB" id="A0A8J9SM58"/>
<accession>A0A8J9SM58</accession>
<dbReference type="InterPro" id="IPR027417">
    <property type="entry name" value="P-loop_NTPase"/>
</dbReference>
<dbReference type="PANTHER" id="PTHR45964">
    <property type="entry name" value="WSCD FAMILY MEMBER CG9164"/>
    <property type="match status" value="1"/>
</dbReference>
<organism evidence="3">
    <name type="scientific">Phaeodactylum tricornutum</name>
    <name type="common">Diatom</name>
    <dbReference type="NCBI Taxonomy" id="2850"/>
    <lineage>
        <taxon>Eukaryota</taxon>
        <taxon>Sar</taxon>
        <taxon>Stramenopiles</taxon>
        <taxon>Ochrophyta</taxon>
        <taxon>Bacillariophyta</taxon>
        <taxon>Bacillariophyceae</taxon>
        <taxon>Bacillariophycidae</taxon>
        <taxon>Naviculales</taxon>
        <taxon>Phaeodactylaceae</taxon>
        <taxon>Phaeodactylum</taxon>
    </lineage>
</organism>
<reference evidence="3" key="1">
    <citation type="submission" date="2022-02" db="EMBL/GenBank/DDBJ databases">
        <authorList>
            <person name="Giguere J D."/>
        </authorList>
    </citation>
    <scope>NUCLEOTIDE SEQUENCE</scope>
    <source>
        <strain evidence="3">CCAP 1055/1</strain>
    </source>
</reference>
<evidence type="ECO:0008006" key="4">
    <source>
        <dbReference type="Google" id="ProtNLM"/>
    </source>
</evidence>
<protein>
    <recommendedName>
        <fullName evidence="4">Sulfotransferase domain-containing protein</fullName>
    </recommendedName>
</protein>
<evidence type="ECO:0000256" key="2">
    <source>
        <dbReference type="SAM" id="SignalP"/>
    </source>
</evidence>
<evidence type="ECO:0000256" key="1">
    <source>
        <dbReference type="ARBA" id="ARBA00010236"/>
    </source>
</evidence>
<dbReference type="OMA" id="WISFRDE"/>